<protein>
    <recommendedName>
        <fullName evidence="2">HTH arsR-type domain-containing protein</fullName>
    </recommendedName>
</protein>
<dbReference type="SUPFAM" id="SSF46785">
    <property type="entry name" value="Winged helix' DNA-binding domain"/>
    <property type="match status" value="1"/>
</dbReference>
<dbReference type="Proteomes" id="UP000222824">
    <property type="component" value="Unassembled WGS sequence"/>
</dbReference>
<gene>
    <name evidence="3" type="ORF">DJ69_13395</name>
</gene>
<proteinExistence type="predicted"/>
<evidence type="ECO:0000256" key="1">
    <source>
        <dbReference type="SAM" id="MobiDB-lite"/>
    </source>
</evidence>
<dbReference type="GO" id="GO:0003700">
    <property type="term" value="F:DNA-binding transcription factor activity"/>
    <property type="evidence" value="ECO:0007669"/>
    <property type="project" value="InterPro"/>
</dbReference>
<dbReference type="RefSeq" id="WP_099256085.1">
    <property type="nucleotide sequence ID" value="NZ_NHOA01000119.1"/>
</dbReference>
<organism evidence="3 4">
    <name type="scientific">Halorubrum persicum</name>
    <dbReference type="NCBI Taxonomy" id="1383844"/>
    <lineage>
        <taxon>Archaea</taxon>
        <taxon>Methanobacteriati</taxon>
        <taxon>Methanobacteriota</taxon>
        <taxon>Stenosarchaea group</taxon>
        <taxon>Halobacteria</taxon>
        <taxon>Halobacteriales</taxon>
        <taxon>Haloferacaceae</taxon>
        <taxon>Halorubrum</taxon>
    </lineage>
</organism>
<dbReference type="CDD" id="cd00090">
    <property type="entry name" value="HTH_ARSR"/>
    <property type="match status" value="1"/>
</dbReference>
<evidence type="ECO:0000259" key="2">
    <source>
        <dbReference type="SMART" id="SM00418"/>
    </source>
</evidence>
<dbReference type="Pfam" id="PF12840">
    <property type="entry name" value="HTH_20"/>
    <property type="match status" value="1"/>
</dbReference>
<dbReference type="SMART" id="SM00418">
    <property type="entry name" value="HTH_ARSR"/>
    <property type="match status" value="1"/>
</dbReference>
<sequence length="122" mass="12977">MTDRVHLDSPRFRRLAKAYSNEYRRLILLLLHRAPRLSLTEISDQLDIPVSSAQYNVEKLLSLGLIKVDDASHGGSVTYYTVTAGSPVLDPRPSEADGSSTGNDSGGGASVPPPTGATDPSA</sequence>
<evidence type="ECO:0000313" key="4">
    <source>
        <dbReference type="Proteomes" id="UP000222824"/>
    </source>
</evidence>
<feature type="domain" description="HTH arsR-type" evidence="2">
    <location>
        <begin position="14"/>
        <end position="97"/>
    </location>
</feature>
<name>A0A2G1WGL0_9EURY</name>
<dbReference type="Gene3D" id="1.10.10.10">
    <property type="entry name" value="Winged helix-like DNA-binding domain superfamily/Winged helix DNA-binding domain"/>
    <property type="match status" value="1"/>
</dbReference>
<evidence type="ECO:0000313" key="3">
    <source>
        <dbReference type="EMBL" id="PHQ38106.1"/>
    </source>
</evidence>
<dbReference type="InterPro" id="IPR011991">
    <property type="entry name" value="ArsR-like_HTH"/>
</dbReference>
<dbReference type="EMBL" id="NHOA01000119">
    <property type="protein sequence ID" value="PHQ38106.1"/>
    <property type="molecule type" value="Genomic_DNA"/>
</dbReference>
<feature type="region of interest" description="Disordered" evidence="1">
    <location>
        <begin position="83"/>
        <end position="122"/>
    </location>
</feature>
<reference evidence="3 4" key="1">
    <citation type="journal article" date="2014" name="Front. Microbiol.">
        <title>Population and genomic analysis of the genus Halorubrum.</title>
        <authorList>
            <person name="Fullmer M.S."/>
            <person name="Soucy S.M."/>
            <person name="Swithers K.S."/>
            <person name="Makkay A.M."/>
            <person name="Wheeler R."/>
            <person name="Ventosa A."/>
            <person name="Gogarten J.P."/>
            <person name="Papke R.T."/>
        </authorList>
    </citation>
    <scope>NUCLEOTIDE SEQUENCE [LARGE SCALE GENOMIC DNA]</scope>
    <source>
        <strain evidence="3 4">C49</strain>
    </source>
</reference>
<dbReference type="InterPro" id="IPR036388">
    <property type="entry name" value="WH-like_DNA-bd_sf"/>
</dbReference>
<dbReference type="InterPro" id="IPR036390">
    <property type="entry name" value="WH_DNA-bd_sf"/>
</dbReference>
<comment type="caution">
    <text evidence="3">The sequence shown here is derived from an EMBL/GenBank/DDBJ whole genome shotgun (WGS) entry which is preliminary data.</text>
</comment>
<dbReference type="InterPro" id="IPR001845">
    <property type="entry name" value="HTH_ArsR_DNA-bd_dom"/>
</dbReference>
<keyword evidence="4" id="KW-1185">Reference proteome</keyword>
<dbReference type="AlphaFoldDB" id="A0A2G1WGL0"/>
<accession>A0A2G1WGL0</accession>